<dbReference type="KEGG" id="cmah:C1I91_13420"/>
<evidence type="ECO:0000313" key="2">
    <source>
        <dbReference type="EMBL" id="QAA32552.1"/>
    </source>
</evidence>
<keyword evidence="3" id="KW-1185">Reference proteome</keyword>
<evidence type="ECO:0000256" key="1">
    <source>
        <dbReference type="SAM" id="Phobius"/>
    </source>
</evidence>
<accession>A0A3R5QU34</accession>
<dbReference type="AlphaFoldDB" id="A0A3R5QU34"/>
<sequence>MFKNIISLIIIGLGLFIIFISLNHNNFKIYRSNKDEDKDAKYIYMQTISDIFSGMLFIILGLLSLFDILDGEKVGFISTVLVLINRISEMIISNKYAK</sequence>
<proteinExistence type="predicted"/>
<reference evidence="2 3" key="1">
    <citation type="submission" date="2018-01" db="EMBL/GenBank/DDBJ databases">
        <title>Genome Sequencing and Assembly of Anaerobacter polyendosporus strain CT4.</title>
        <authorList>
            <person name="Tachaapaikoon C."/>
            <person name="Sutheeworapong S."/>
            <person name="Jenjaroenpun P."/>
            <person name="Wongsurawat T."/>
            <person name="Nookeaw I."/>
            <person name="Cheawchanlertfa P."/>
            <person name="Kosugi A."/>
            <person name="Cheevadhanarak S."/>
            <person name="Ratanakhanokchai K."/>
        </authorList>
    </citation>
    <scope>NUCLEOTIDE SEQUENCE [LARGE SCALE GENOMIC DNA]</scope>
    <source>
        <strain evidence="2 3">CT4</strain>
    </source>
</reference>
<dbReference type="EMBL" id="CP025746">
    <property type="protein sequence ID" value="QAA32552.1"/>
    <property type="molecule type" value="Genomic_DNA"/>
</dbReference>
<dbReference type="Proteomes" id="UP000286268">
    <property type="component" value="Chromosome"/>
</dbReference>
<dbReference type="RefSeq" id="WP_128213341.1">
    <property type="nucleotide sequence ID" value="NZ_CP025746.1"/>
</dbReference>
<keyword evidence="1" id="KW-0812">Transmembrane</keyword>
<feature type="transmembrane region" description="Helical" evidence="1">
    <location>
        <begin position="43"/>
        <end position="68"/>
    </location>
</feature>
<gene>
    <name evidence="2" type="ORF">C1I91_13420</name>
</gene>
<evidence type="ECO:0008006" key="4">
    <source>
        <dbReference type="Google" id="ProtNLM"/>
    </source>
</evidence>
<protein>
    <recommendedName>
        <fullName evidence="4">DUF3784 domain-containing protein</fullName>
    </recommendedName>
</protein>
<keyword evidence="1" id="KW-0472">Membrane</keyword>
<evidence type="ECO:0000313" key="3">
    <source>
        <dbReference type="Proteomes" id="UP000286268"/>
    </source>
</evidence>
<keyword evidence="1" id="KW-1133">Transmembrane helix</keyword>
<organism evidence="2 3">
    <name type="scientific">Clostridium manihotivorum</name>
    <dbReference type="NCBI Taxonomy" id="2320868"/>
    <lineage>
        <taxon>Bacteria</taxon>
        <taxon>Bacillati</taxon>
        <taxon>Bacillota</taxon>
        <taxon>Clostridia</taxon>
        <taxon>Eubacteriales</taxon>
        <taxon>Clostridiaceae</taxon>
        <taxon>Clostridium</taxon>
    </lineage>
</organism>
<name>A0A3R5QU34_9CLOT</name>
<feature type="transmembrane region" description="Helical" evidence="1">
    <location>
        <begin position="6"/>
        <end position="22"/>
    </location>
</feature>